<evidence type="ECO:0000313" key="3">
    <source>
        <dbReference type="Proteomes" id="UP000017938"/>
    </source>
</evidence>
<protein>
    <submittedName>
        <fullName evidence="2">Lipolytic protein G-D-S-L family</fullName>
    </submittedName>
</protein>
<gene>
    <name evidence="2" type="ORF">BN580_00207</name>
</gene>
<organism evidence="2 3">
    <name type="scientific">Candidatus Colimorpha enterica</name>
    <dbReference type="NCBI Taxonomy" id="3083063"/>
    <lineage>
        <taxon>Bacteria</taxon>
        <taxon>Pseudomonadati</taxon>
        <taxon>Bacteroidota</taxon>
        <taxon>Bacteroidia</taxon>
        <taxon>Bacteroidales</taxon>
        <taxon>Candidatus Colimorpha</taxon>
    </lineage>
</organism>
<dbReference type="EMBL" id="CBFW010000405">
    <property type="protein sequence ID" value="CDC76893.1"/>
    <property type="molecule type" value="Genomic_DNA"/>
</dbReference>
<dbReference type="SUPFAM" id="SSF52266">
    <property type="entry name" value="SGNH hydrolase"/>
    <property type="match status" value="1"/>
</dbReference>
<reference evidence="2" key="1">
    <citation type="submission" date="2012-11" db="EMBL/GenBank/DDBJ databases">
        <title>Dependencies among metagenomic species, viruses, plasmids and units of genetic variation.</title>
        <authorList>
            <person name="Nielsen H.B."/>
            <person name="Almeida M."/>
            <person name="Juncker A.S."/>
            <person name="Rasmussen S."/>
            <person name="Li J."/>
            <person name="Sunagawa S."/>
            <person name="Plichta D."/>
            <person name="Gautier L."/>
            <person name="Le Chatelier E."/>
            <person name="Peletier E."/>
            <person name="Bonde I."/>
            <person name="Nielsen T."/>
            <person name="Manichanh C."/>
            <person name="Arumugam M."/>
            <person name="Batto J."/>
            <person name="Santos M.B.Q.D."/>
            <person name="Blom N."/>
            <person name="Borruel N."/>
            <person name="Burgdorf K.S."/>
            <person name="Boumezbeur F."/>
            <person name="Casellas F."/>
            <person name="Dore J."/>
            <person name="Guarner F."/>
            <person name="Hansen T."/>
            <person name="Hildebrand F."/>
            <person name="Kaas R.S."/>
            <person name="Kennedy S."/>
            <person name="Kristiansen K."/>
            <person name="Kultima J.R."/>
            <person name="Leonard P."/>
            <person name="Levenez F."/>
            <person name="Lund O."/>
            <person name="Moumen B."/>
            <person name="Le Paslier D."/>
            <person name="Pons N."/>
            <person name="Pedersen O."/>
            <person name="Prifti E."/>
            <person name="Qin J."/>
            <person name="Raes J."/>
            <person name="Tap J."/>
            <person name="Tims S."/>
            <person name="Ussery D.W."/>
            <person name="Yamada T."/>
            <person name="MetaHit consortium"/>
            <person name="Renault P."/>
            <person name="Sicheritz-Ponten T."/>
            <person name="Bork P."/>
            <person name="Wang J."/>
            <person name="Brunak S."/>
            <person name="Ehrlich S.D."/>
        </authorList>
    </citation>
    <scope>NUCLEOTIDE SEQUENCE [LARGE SCALE GENOMIC DNA]</scope>
</reference>
<sequence>MELKGKKIVFLGDSITEGWGTSGQDKHFVTLVGKMGECEVKNYGLWGTRFARQITPTSETMDRDFCERVEELDENADVVIVFGGTNDFGHGDAPLGTTEDRSLYTFYGACHHLMTRLHERFSGKTIIILTPLHRCHENDSKGDGSKPYHVAPLKTYVNIIREIAEYYSLPVLDLYAMSGIQPAVSVIREKLCPDGLHPNDAGHVVIAEKILAFLRAI</sequence>
<name>R6TTW6_9BACT</name>
<dbReference type="InterPro" id="IPR013830">
    <property type="entry name" value="SGNH_hydro"/>
</dbReference>
<dbReference type="Pfam" id="PF13472">
    <property type="entry name" value="Lipase_GDSL_2"/>
    <property type="match status" value="1"/>
</dbReference>
<feature type="domain" description="SGNH hydrolase-type esterase" evidence="1">
    <location>
        <begin position="10"/>
        <end position="203"/>
    </location>
</feature>
<evidence type="ECO:0000259" key="1">
    <source>
        <dbReference type="Pfam" id="PF13472"/>
    </source>
</evidence>
<dbReference type="InterPro" id="IPR051532">
    <property type="entry name" value="Ester_Hydrolysis_Enzymes"/>
</dbReference>
<comment type="caution">
    <text evidence="2">The sequence shown here is derived from an EMBL/GenBank/DDBJ whole genome shotgun (WGS) entry which is preliminary data.</text>
</comment>
<dbReference type="CDD" id="cd00229">
    <property type="entry name" value="SGNH_hydrolase"/>
    <property type="match status" value="1"/>
</dbReference>
<dbReference type="Gene3D" id="3.40.50.1110">
    <property type="entry name" value="SGNH hydrolase"/>
    <property type="match status" value="1"/>
</dbReference>
<dbReference type="InterPro" id="IPR036514">
    <property type="entry name" value="SGNH_hydro_sf"/>
</dbReference>
<dbReference type="PANTHER" id="PTHR30383">
    <property type="entry name" value="THIOESTERASE 1/PROTEASE 1/LYSOPHOSPHOLIPASE L1"/>
    <property type="match status" value="1"/>
</dbReference>
<accession>R6TTW6</accession>
<dbReference type="Proteomes" id="UP000017938">
    <property type="component" value="Unassembled WGS sequence"/>
</dbReference>
<evidence type="ECO:0000313" key="2">
    <source>
        <dbReference type="EMBL" id="CDC76893.1"/>
    </source>
</evidence>
<dbReference type="STRING" id="1263015.BN580_00207"/>
<dbReference type="PANTHER" id="PTHR30383:SF5">
    <property type="entry name" value="SGNH HYDROLASE-TYPE ESTERASE DOMAIN-CONTAINING PROTEIN"/>
    <property type="match status" value="1"/>
</dbReference>
<dbReference type="GO" id="GO:0004622">
    <property type="term" value="F:phosphatidylcholine lysophospholipase activity"/>
    <property type="evidence" value="ECO:0007669"/>
    <property type="project" value="TreeGrafter"/>
</dbReference>
<dbReference type="AlphaFoldDB" id="R6TTW6"/>
<proteinExistence type="predicted"/>